<dbReference type="AlphaFoldDB" id="A0A6A4H1H3"/>
<accession>A0A6A4H1H3</accession>
<reference evidence="2" key="1">
    <citation type="journal article" date="2019" name="Environ. Microbiol.">
        <title>Fungal ecological strategies reflected in gene transcription - a case study of two litter decomposers.</title>
        <authorList>
            <person name="Barbi F."/>
            <person name="Kohler A."/>
            <person name="Barry K."/>
            <person name="Baskaran P."/>
            <person name="Daum C."/>
            <person name="Fauchery L."/>
            <person name="Ihrmark K."/>
            <person name="Kuo A."/>
            <person name="LaButti K."/>
            <person name="Lipzen A."/>
            <person name="Morin E."/>
            <person name="Grigoriev I.V."/>
            <person name="Henrissat B."/>
            <person name="Lindahl B."/>
            <person name="Martin F."/>
        </authorList>
    </citation>
    <scope>NUCLEOTIDE SEQUENCE</scope>
    <source>
        <strain evidence="2">JB14</strain>
    </source>
</reference>
<evidence type="ECO:0000313" key="3">
    <source>
        <dbReference type="Proteomes" id="UP000799118"/>
    </source>
</evidence>
<proteinExistence type="predicted"/>
<sequence length="171" mass="19456">MNNKLNKLFTGIERLKDVVKSDRDKIKTQEEDNLTALDQLQENMEELRETLIDIPNKLEVSDENLNDQLKEAHAILPSSEEWNEEFLHGLLCRGAQAEATRALVMNTLLPESLIDPKLLQASQELVELLQDNADRSSIDRIIELYTALQCSSLVTLENLFKFLADQSKCSS</sequence>
<dbReference type="EMBL" id="ML769605">
    <property type="protein sequence ID" value="KAE9392079.1"/>
    <property type="molecule type" value="Genomic_DNA"/>
</dbReference>
<keyword evidence="3" id="KW-1185">Reference proteome</keyword>
<keyword evidence="1" id="KW-0175">Coiled coil</keyword>
<evidence type="ECO:0000256" key="1">
    <source>
        <dbReference type="SAM" id="Coils"/>
    </source>
</evidence>
<name>A0A6A4H1H3_9AGAR</name>
<organism evidence="2 3">
    <name type="scientific">Gymnopus androsaceus JB14</name>
    <dbReference type="NCBI Taxonomy" id="1447944"/>
    <lineage>
        <taxon>Eukaryota</taxon>
        <taxon>Fungi</taxon>
        <taxon>Dikarya</taxon>
        <taxon>Basidiomycota</taxon>
        <taxon>Agaricomycotina</taxon>
        <taxon>Agaricomycetes</taxon>
        <taxon>Agaricomycetidae</taxon>
        <taxon>Agaricales</taxon>
        <taxon>Marasmiineae</taxon>
        <taxon>Omphalotaceae</taxon>
        <taxon>Gymnopus</taxon>
    </lineage>
</organism>
<dbReference type="OrthoDB" id="10499967at2759"/>
<evidence type="ECO:0000313" key="2">
    <source>
        <dbReference type="EMBL" id="KAE9392079.1"/>
    </source>
</evidence>
<dbReference type="Proteomes" id="UP000799118">
    <property type="component" value="Unassembled WGS sequence"/>
</dbReference>
<feature type="coiled-coil region" evidence="1">
    <location>
        <begin position="12"/>
        <end position="57"/>
    </location>
</feature>
<gene>
    <name evidence="2" type="ORF">BT96DRAFT_1000702</name>
</gene>
<protein>
    <submittedName>
        <fullName evidence="2">Uncharacterized protein</fullName>
    </submittedName>
</protein>